<dbReference type="GO" id="GO:0005737">
    <property type="term" value="C:cytoplasm"/>
    <property type="evidence" value="ECO:0007669"/>
    <property type="project" value="TreeGrafter"/>
</dbReference>
<sequence length="536" mass="61356">MPHRIGRKLRRQSTAGSSDTEYQDGDVLVPSCDVILDNSRTLAYSGGGADEDDDDALTPGTKKTKEKQAWATFKYEIVRLAHTLRLKGWRRIPMDRSCDIEVERLSGALTNAVYVVSPPKDLPPKEGEDREVRPRIPPPKLLLRIYGPQVEHLIDRESELQILRRLARKKIGPRLLGTFSNGRFEEFFHARTLTPKDLRNPETSVQIAKRMRELHEGIDLLPQEREDGPFIWRNWDKWVERCEYITKWLDEQILEAQGASEAVSKLESWRQRGLVCGVPWEMFKQTVDKYRQWLDKQYGGVKHLNDRLVFAHNDTQYGNILRLVPPGDSPLLLPANEHKQLVVIDFDSSISAFMLDSRAPPQQIHEQEEREEEEVEKEVQRLMDETRLWRIGNSAQWVAWGIVQAKVPGLPDFDTAKKAMTADGREDEQPVAAEQPQEEEQCYMNPQSETQGSDPLSPEAKAMKEDLADKRPEEAADVGDAASSSGAADPDEEEFDYLGYANDRAMFFWGDAVRLGIVKAEELPEDVRERIKIVEY</sequence>
<reference evidence="5" key="1">
    <citation type="journal article" date="2013" name="Genome Announc.">
        <title>Draft genome sequence of Neofusicoccum parvum isolate UCR-NP2, a fungal vascular pathogen associated with grapevine cankers.</title>
        <authorList>
            <person name="Blanco-Ulate B."/>
            <person name="Rolshausen P."/>
            <person name="Cantu D."/>
        </authorList>
    </citation>
    <scope>NUCLEOTIDE SEQUENCE [LARGE SCALE GENOMIC DNA]</scope>
    <source>
        <strain evidence="5">UCR-NP2</strain>
    </source>
</reference>
<keyword evidence="4" id="KW-0418">Kinase</keyword>
<organism evidence="4 5">
    <name type="scientific">Botryosphaeria parva (strain UCR-NP2)</name>
    <name type="common">Grapevine canker fungus</name>
    <name type="synonym">Neofusicoccum parvum</name>
    <dbReference type="NCBI Taxonomy" id="1287680"/>
    <lineage>
        <taxon>Eukaryota</taxon>
        <taxon>Fungi</taxon>
        <taxon>Dikarya</taxon>
        <taxon>Ascomycota</taxon>
        <taxon>Pezizomycotina</taxon>
        <taxon>Dothideomycetes</taxon>
        <taxon>Dothideomycetes incertae sedis</taxon>
        <taxon>Botryosphaeriales</taxon>
        <taxon>Botryosphaeriaceae</taxon>
        <taxon>Neofusicoccum</taxon>
    </lineage>
</organism>
<evidence type="ECO:0000313" key="4">
    <source>
        <dbReference type="EMBL" id="EOD47241.1"/>
    </source>
</evidence>
<dbReference type="EMBL" id="KB916349">
    <property type="protein sequence ID" value="EOD47241.1"/>
    <property type="molecule type" value="Genomic_DNA"/>
</dbReference>
<accession>R1GG31</accession>
<dbReference type="InterPro" id="IPR011009">
    <property type="entry name" value="Kinase-like_dom_sf"/>
</dbReference>
<dbReference type="InterPro" id="IPR007521">
    <property type="entry name" value="Choline_kin_N"/>
</dbReference>
<dbReference type="AlphaFoldDB" id="R1GG31"/>
<feature type="compositionally biased region" description="Low complexity" evidence="2">
    <location>
        <begin position="478"/>
        <end position="488"/>
    </location>
</feature>
<feature type="compositionally biased region" description="Basic and acidic residues" evidence="2">
    <location>
        <begin position="461"/>
        <end position="474"/>
    </location>
</feature>
<dbReference type="PANTHER" id="PTHR22603:SF93">
    <property type="entry name" value="RE24176P"/>
    <property type="match status" value="1"/>
</dbReference>
<feature type="domain" description="Choline kinase N-terminal" evidence="3">
    <location>
        <begin position="20"/>
        <end position="96"/>
    </location>
</feature>
<dbReference type="KEGG" id="npa:UCRNP2_5999"/>
<dbReference type="HOGENOM" id="CLU_012712_4_1_1"/>
<protein>
    <submittedName>
        <fullName evidence="4">Putative choline kinase protein</fullName>
    </submittedName>
</protein>
<dbReference type="Pfam" id="PF04428">
    <property type="entry name" value="Choline_kin_N"/>
    <property type="match status" value="1"/>
</dbReference>
<dbReference type="Pfam" id="PF01633">
    <property type="entry name" value="Choline_kinase"/>
    <property type="match status" value="1"/>
</dbReference>
<dbReference type="Gene3D" id="3.90.1200.10">
    <property type="match status" value="2"/>
</dbReference>
<dbReference type="GO" id="GO:0004103">
    <property type="term" value="F:choline kinase activity"/>
    <property type="evidence" value="ECO:0007669"/>
    <property type="project" value="TreeGrafter"/>
</dbReference>
<evidence type="ECO:0000259" key="3">
    <source>
        <dbReference type="Pfam" id="PF04428"/>
    </source>
</evidence>
<dbReference type="Gene3D" id="3.30.200.20">
    <property type="entry name" value="Phosphorylase Kinase, domain 1"/>
    <property type="match status" value="1"/>
</dbReference>
<proteinExistence type="inferred from homology"/>
<evidence type="ECO:0000313" key="5">
    <source>
        <dbReference type="Proteomes" id="UP000013521"/>
    </source>
</evidence>
<feature type="compositionally biased region" description="Basic residues" evidence="2">
    <location>
        <begin position="1"/>
        <end position="11"/>
    </location>
</feature>
<dbReference type="GO" id="GO:0004305">
    <property type="term" value="F:ethanolamine kinase activity"/>
    <property type="evidence" value="ECO:0007669"/>
    <property type="project" value="TreeGrafter"/>
</dbReference>
<keyword evidence="4" id="KW-0808">Transferase</keyword>
<dbReference type="OrthoDB" id="10267235at2759"/>
<feature type="region of interest" description="Disordered" evidence="2">
    <location>
        <begin position="43"/>
        <end position="63"/>
    </location>
</feature>
<name>R1GG31_BOTPV</name>
<feature type="region of interest" description="Disordered" evidence="2">
    <location>
        <begin position="1"/>
        <end position="24"/>
    </location>
</feature>
<dbReference type="GO" id="GO:0006646">
    <property type="term" value="P:phosphatidylethanolamine biosynthetic process"/>
    <property type="evidence" value="ECO:0007669"/>
    <property type="project" value="TreeGrafter"/>
</dbReference>
<dbReference type="Proteomes" id="UP000013521">
    <property type="component" value="Unassembled WGS sequence"/>
</dbReference>
<feature type="region of interest" description="Disordered" evidence="2">
    <location>
        <begin position="420"/>
        <end position="492"/>
    </location>
</feature>
<gene>
    <name evidence="4" type="ORF">UCRNP2_5999</name>
</gene>
<evidence type="ECO:0000256" key="1">
    <source>
        <dbReference type="ARBA" id="ARBA00038211"/>
    </source>
</evidence>
<dbReference type="eggNOG" id="KOG2686">
    <property type="taxonomic scope" value="Eukaryota"/>
</dbReference>
<comment type="similarity">
    <text evidence="1">Belongs to the choline/ethanolamine kinase family.</text>
</comment>
<dbReference type="OMA" id="CEQVINW"/>
<evidence type="ECO:0000256" key="2">
    <source>
        <dbReference type="SAM" id="MobiDB-lite"/>
    </source>
</evidence>
<dbReference type="SUPFAM" id="SSF56112">
    <property type="entry name" value="Protein kinase-like (PK-like)"/>
    <property type="match status" value="1"/>
</dbReference>
<dbReference type="PANTHER" id="PTHR22603">
    <property type="entry name" value="CHOLINE/ETHANOALAMINE KINASE"/>
    <property type="match status" value="1"/>
</dbReference>
<dbReference type="STRING" id="1287680.R1GG31"/>
<feature type="compositionally biased region" description="Polar residues" evidence="2">
    <location>
        <begin position="444"/>
        <end position="454"/>
    </location>
</feature>